<proteinExistence type="predicted"/>
<evidence type="ECO:0000313" key="2">
    <source>
        <dbReference type="Proteomes" id="UP000827872"/>
    </source>
</evidence>
<gene>
    <name evidence="1" type="ORF">K3G42_016486</name>
</gene>
<organism evidence="1 2">
    <name type="scientific">Sphaerodactylus townsendi</name>
    <dbReference type="NCBI Taxonomy" id="933632"/>
    <lineage>
        <taxon>Eukaryota</taxon>
        <taxon>Metazoa</taxon>
        <taxon>Chordata</taxon>
        <taxon>Craniata</taxon>
        <taxon>Vertebrata</taxon>
        <taxon>Euteleostomi</taxon>
        <taxon>Lepidosauria</taxon>
        <taxon>Squamata</taxon>
        <taxon>Bifurcata</taxon>
        <taxon>Gekkota</taxon>
        <taxon>Sphaerodactylidae</taxon>
        <taxon>Sphaerodactylus</taxon>
    </lineage>
</organism>
<name>A0ACB8EBU2_9SAUR</name>
<keyword evidence="2" id="KW-1185">Reference proteome</keyword>
<protein>
    <submittedName>
        <fullName evidence="1">Uncharacterized protein</fullName>
    </submittedName>
</protein>
<accession>A0ACB8EBU2</accession>
<evidence type="ECO:0000313" key="1">
    <source>
        <dbReference type="EMBL" id="KAH7989950.1"/>
    </source>
</evidence>
<dbReference type="EMBL" id="CM037627">
    <property type="protein sequence ID" value="KAH7989950.1"/>
    <property type="molecule type" value="Genomic_DNA"/>
</dbReference>
<comment type="caution">
    <text evidence="1">The sequence shown here is derived from an EMBL/GenBank/DDBJ whole genome shotgun (WGS) entry which is preliminary data.</text>
</comment>
<dbReference type="Proteomes" id="UP000827872">
    <property type="component" value="Linkage Group LG14"/>
</dbReference>
<sequence length="148" mass="16806">MRRVNLTERKGRICLRFASPVYHPPGRLSRRHHGRYCCHLWVKAPTEEEMDLHLLRPVLDHPTSYCLNSAAYSLTDPGIPAEIFRNPTEPSLPQSGSLELSPARKEAPVRFRLPVKCGTNWRPLTSSSAHLVYLLNFIPCVVRARASP</sequence>
<reference evidence="1" key="1">
    <citation type="submission" date="2021-08" db="EMBL/GenBank/DDBJ databases">
        <title>The first chromosome-level gecko genome reveals the dynamic sex chromosomes of Neotropical dwarf geckos (Sphaerodactylidae: Sphaerodactylus).</title>
        <authorList>
            <person name="Pinto B.J."/>
            <person name="Keating S.E."/>
            <person name="Gamble T."/>
        </authorList>
    </citation>
    <scope>NUCLEOTIDE SEQUENCE</scope>
    <source>
        <strain evidence="1">TG3544</strain>
    </source>
</reference>